<proteinExistence type="predicted"/>
<evidence type="ECO:0000256" key="1">
    <source>
        <dbReference type="SAM" id="MobiDB-lite"/>
    </source>
</evidence>
<dbReference type="AlphaFoldDB" id="A0A9W8U879"/>
<sequence length="272" mass="31328">MTTEHDFRPADDVQLKEQHDSTLPQNSPDREPPKRKAPIDTDDSSPKRTRHDDHFREATSERPRRGSSQERRSSYGGSAAIDAGRRQLATQEEKKRGKRLFGGLLSTLSQTSGGSTQKKRMEIERRQQERMRKQSVEDSKLREEKRAKAMQARKGDQNVFDEEVYYLPWRLTEEQEETIDEQLRHTKTAIAREVEAFNARKERQTNQTRRSSVREEAIVPSNEESAPTSKAADDSEHLGKAQFKGGESDQHQHDHDEAADVLEEADEDMVIY</sequence>
<feature type="compositionally biased region" description="Basic and acidic residues" evidence="1">
    <location>
        <begin position="195"/>
        <end position="204"/>
    </location>
</feature>
<dbReference type="InterPro" id="IPR006786">
    <property type="entry name" value="Pinin_SDK_MemA"/>
</dbReference>
<feature type="compositionally biased region" description="Basic and acidic residues" evidence="1">
    <location>
        <begin position="246"/>
        <end position="258"/>
    </location>
</feature>
<feature type="compositionally biased region" description="Basic and acidic residues" evidence="1">
    <location>
        <begin position="119"/>
        <end position="147"/>
    </location>
</feature>
<keyword evidence="4" id="KW-1185">Reference proteome</keyword>
<protein>
    <recommendedName>
        <fullName evidence="2">Pinin/SDK/MemA protein domain-containing protein</fullName>
    </recommendedName>
</protein>
<feature type="compositionally biased region" description="Basic and acidic residues" evidence="1">
    <location>
        <begin position="1"/>
        <end position="20"/>
    </location>
</feature>
<name>A0A9W8U879_9HYPO</name>
<dbReference type="EMBL" id="JAPDHF010000012">
    <property type="protein sequence ID" value="KAJ4010447.1"/>
    <property type="molecule type" value="Genomic_DNA"/>
</dbReference>
<organism evidence="3 4">
    <name type="scientific">Fusarium irregulare</name>
    <dbReference type="NCBI Taxonomy" id="2494466"/>
    <lineage>
        <taxon>Eukaryota</taxon>
        <taxon>Fungi</taxon>
        <taxon>Dikarya</taxon>
        <taxon>Ascomycota</taxon>
        <taxon>Pezizomycotina</taxon>
        <taxon>Sordariomycetes</taxon>
        <taxon>Hypocreomycetidae</taxon>
        <taxon>Hypocreales</taxon>
        <taxon>Nectriaceae</taxon>
        <taxon>Fusarium</taxon>
        <taxon>Fusarium incarnatum-equiseti species complex</taxon>
    </lineage>
</organism>
<accession>A0A9W8U879</accession>
<reference evidence="3" key="1">
    <citation type="submission" date="2022-10" db="EMBL/GenBank/DDBJ databases">
        <title>Fusarium specimens isolated from Avocado Roots.</title>
        <authorList>
            <person name="Stajich J."/>
            <person name="Roper C."/>
            <person name="Heimlech-Rivalta G."/>
        </authorList>
    </citation>
    <scope>NUCLEOTIDE SEQUENCE</scope>
    <source>
        <strain evidence="3">CF00143</strain>
    </source>
</reference>
<feature type="compositionally biased region" description="Acidic residues" evidence="1">
    <location>
        <begin position="259"/>
        <end position="272"/>
    </location>
</feature>
<feature type="compositionally biased region" description="Low complexity" evidence="1">
    <location>
        <begin position="102"/>
        <end position="116"/>
    </location>
</feature>
<evidence type="ECO:0000313" key="4">
    <source>
        <dbReference type="Proteomes" id="UP001152130"/>
    </source>
</evidence>
<feature type="region of interest" description="Disordered" evidence="1">
    <location>
        <begin position="1"/>
        <end position="155"/>
    </location>
</feature>
<dbReference type="Pfam" id="PF04696">
    <property type="entry name" value="Pinin_SDK_memA"/>
    <property type="match status" value="1"/>
</dbReference>
<comment type="caution">
    <text evidence="3">The sequence shown here is derived from an EMBL/GenBank/DDBJ whole genome shotgun (WGS) entry which is preliminary data.</text>
</comment>
<evidence type="ECO:0000259" key="2">
    <source>
        <dbReference type="Pfam" id="PF04696"/>
    </source>
</evidence>
<feature type="compositionally biased region" description="Basic and acidic residues" evidence="1">
    <location>
        <begin position="28"/>
        <end position="73"/>
    </location>
</feature>
<gene>
    <name evidence="3" type="ORF">NW766_008318</name>
</gene>
<feature type="domain" description="Pinin/SDK/MemA protein" evidence="2">
    <location>
        <begin position="91"/>
        <end position="163"/>
    </location>
</feature>
<evidence type="ECO:0000313" key="3">
    <source>
        <dbReference type="EMBL" id="KAJ4010447.1"/>
    </source>
</evidence>
<dbReference type="Proteomes" id="UP001152130">
    <property type="component" value="Unassembled WGS sequence"/>
</dbReference>
<feature type="region of interest" description="Disordered" evidence="1">
    <location>
        <begin position="195"/>
        <end position="272"/>
    </location>
</feature>